<dbReference type="Proteomes" id="UP000694389">
    <property type="component" value="Unassembled WGS sequence"/>
</dbReference>
<dbReference type="SMART" id="SM00020">
    <property type="entry name" value="Tryp_SPc"/>
    <property type="match status" value="1"/>
</dbReference>
<organism evidence="9 10">
    <name type="scientific">Dicentrarchus labrax</name>
    <name type="common">European seabass</name>
    <name type="synonym">Morone labrax</name>
    <dbReference type="NCBI Taxonomy" id="13489"/>
    <lineage>
        <taxon>Eukaryota</taxon>
        <taxon>Metazoa</taxon>
        <taxon>Chordata</taxon>
        <taxon>Craniata</taxon>
        <taxon>Vertebrata</taxon>
        <taxon>Euteleostomi</taxon>
        <taxon>Actinopterygii</taxon>
        <taxon>Neopterygii</taxon>
        <taxon>Teleostei</taxon>
        <taxon>Neoteleostei</taxon>
        <taxon>Acanthomorphata</taxon>
        <taxon>Eupercaria</taxon>
        <taxon>Moronidae</taxon>
        <taxon>Dicentrarchus</taxon>
    </lineage>
</organism>
<dbReference type="PROSITE" id="PS00135">
    <property type="entry name" value="TRYPSIN_SER"/>
    <property type="match status" value="1"/>
</dbReference>
<dbReference type="Ensembl" id="ENSDLAT00005084685.1">
    <property type="protein sequence ID" value="ENSDLAP00005067192.1"/>
    <property type="gene ID" value="ENSDLAG00005027574.1"/>
</dbReference>
<dbReference type="PROSITE" id="PS00134">
    <property type="entry name" value="TRYPSIN_HIS"/>
    <property type="match status" value="1"/>
</dbReference>
<keyword evidence="2 7" id="KW-0732">Signal</keyword>
<dbReference type="Gene3D" id="2.40.10.10">
    <property type="entry name" value="Trypsin-like serine proteases"/>
    <property type="match status" value="1"/>
</dbReference>
<reference evidence="9" key="2">
    <citation type="submission" date="2025-09" db="UniProtKB">
        <authorList>
            <consortium name="Ensembl"/>
        </authorList>
    </citation>
    <scope>IDENTIFICATION</scope>
</reference>
<keyword evidence="4 6" id="KW-0720">Serine protease</keyword>
<dbReference type="FunFam" id="2.40.10.10:FF:000024">
    <property type="entry name" value="Serine protease 53"/>
    <property type="match status" value="1"/>
</dbReference>
<dbReference type="GO" id="GO:0006508">
    <property type="term" value="P:proteolysis"/>
    <property type="evidence" value="ECO:0007669"/>
    <property type="project" value="UniProtKB-KW"/>
</dbReference>
<gene>
    <name evidence="9" type="primary">LOC127363685</name>
</gene>
<evidence type="ECO:0000256" key="6">
    <source>
        <dbReference type="RuleBase" id="RU363034"/>
    </source>
</evidence>
<dbReference type="InterPro" id="IPR018114">
    <property type="entry name" value="TRYPSIN_HIS"/>
</dbReference>
<feature type="signal peptide" evidence="7">
    <location>
        <begin position="1"/>
        <end position="23"/>
    </location>
</feature>
<evidence type="ECO:0000256" key="7">
    <source>
        <dbReference type="SAM" id="SignalP"/>
    </source>
</evidence>
<evidence type="ECO:0000256" key="5">
    <source>
        <dbReference type="ARBA" id="ARBA00023157"/>
    </source>
</evidence>
<dbReference type="CDD" id="cd00190">
    <property type="entry name" value="Tryp_SPc"/>
    <property type="match status" value="1"/>
</dbReference>
<evidence type="ECO:0000259" key="8">
    <source>
        <dbReference type="PROSITE" id="PS50240"/>
    </source>
</evidence>
<sequence length="342" mass="36461">MALYQLLSGLMVTILLSSKGCQSQSPKCGMATLNTKIVGGQDAPPGSWPWQASLNSAFGQFCGGSLISDLWVLTAAHCISEDDGEITAFLGRQSQSGPNPNEVSRTVVQTMCHRGYNQFTSDNDVCLLKLSAPVNFTDYIYPVCLASEDSEFYTGVNSWVTGWGRTDSGTAADILQEADVPIVGNNQCKCAYPELTDNMICAGFKAGGKDSCQGDSGGPLVTKNGPIWVQSGVVSFGNGCGLPKNPGVYARVSQYQEWISNITGSSKPGFVTFNSSGDDSDENFNCPTTTSRPWTSWTPPMTTDDDGSIFGSGESVIHVSYFTHFASLCVLVLSRYVLVGDA</sequence>
<dbReference type="GeneTree" id="ENSGT00940000163852"/>
<keyword evidence="3 6" id="KW-0378">Hydrolase</keyword>
<name>A0A8P4G720_DICLA</name>
<reference evidence="9" key="1">
    <citation type="submission" date="2025-08" db="UniProtKB">
        <authorList>
            <consortium name="Ensembl"/>
        </authorList>
    </citation>
    <scope>IDENTIFICATION</scope>
</reference>
<dbReference type="InterPro" id="IPR001314">
    <property type="entry name" value="Peptidase_S1A"/>
</dbReference>
<proteinExistence type="predicted"/>
<dbReference type="PRINTS" id="PR00722">
    <property type="entry name" value="CHYMOTRYPSIN"/>
</dbReference>
<dbReference type="SUPFAM" id="SSF50494">
    <property type="entry name" value="Trypsin-like serine proteases"/>
    <property type="match status" value="1"/>
</dbReference>
<keyword evidence="5" id="KW-1015">Disulfide bond</keyword>
<evidence type="ECO:0000256" key="2">
    <source>
        <dbReference type="ARBA" id="ARBA00022729"/>
    </source>
</evidence>
<dbReference type="AlphaFoldDB" id="A0A8P4G720"/>
<dbReference type="InterPro" id="IPR009003">
    <property type="entry name" value="Peptidase_S1_PA"/>
</dbReference>
<dbReference type="PANTHER" id="PTHR24252">
    <property type="entry name" value="ACROSIN-RELATED"/>
    <property type="match status" value="1"/>
</dbReference>
<dbReference type="InterPro" id="IPR033116">
    <property type="entry name" value="TRYPSIN_SER"/>
</dbReference>
<evidence type="ECO:0000313" key="10">
    <source>
        <dbReference type="Proteomes" id="UP000694389"/>
    </source>
</evidence>
<feature type="chain" id="PRO_5035773201" description="Peptidase S1 domain-containing protein" evidence="7">
    <location>
        <begin position="24"/>
        <end position="342"/>
    </location>
</feature>
<evidence type="ECO:0000256" key="1">
    <source>
        <dbReference type="ARBA" id="ARBA00022670"/>
    </source>
</evidence>
<dbReference type="PANTHER" id="PTHR24252:SF7">
    <property type="entry name" value="HYALIN"/>
    <property type="match status" value="1"/>
</dbReference>
<accession>A0A8P4G720</accession>
<dbReference type="InterPro" id="IPR001254">
    <property type="entry name" value="Trypsin_dom"/>
</dbReference>
<evidence type="ECO:0000256" key="3">
    <source>
        <dbReference type="ARBA" id="ARBA00022801"/>
    </source>
</evidence>
<dbReference type="GO" id="GO:0004252">
    <property type="term" value="F:serine-type endopeptidase activity"/>
    <property type="evidence" value="ECO:0007669"/>
    <property type="project" value="InterPro"/>
</dbReference>
<protein>
    <recommendedName>
        <fullName evidence="8">Peptidase S1 domain-containing protein</fullName>
    </recommendedName>
</protein>
<dbReference type="PROSITE" id="PS50240">
    <property type="entry name" value="TRYPSIN_DOM"/>
    <property type="match status" value="1"/>
</dbReference>
<keyword evidence="1 6" id="KW-0645">Protease</keyword>
<keyword evidence="10" id="KW-1185">Reference proteome</keyword>
<evidence type="ECO:0000256" key="4">
    <source>
        <dbReference type="ARBA" id="ARBA00022825"/>
    </source>
</evidence>
<dbReference type="Pfam" id="PF00089">
    <property type="entry name" value="Trypsin"/>
    <property type="match status" value="1"/>
</dbReference>
<dbReference type="InterPro" id="IPR043504">
    <property type="entry name" value="Peptidase_S1_PA_chymotrypsin"/>
</dbReference>
<feature type="domain" description="Peptidase S1" evidence="8">
    <location>
        <begin position="37"/>
        <end position="264"/>
    </location>
</feature>
<evidence type="ECO:0000313" key="9">
    <source>
        <dbReference type="Ensembl" id="ENSDLAP00005067192.1"/>
    </source>
</evidence>